<evidence type="ECO:0000313" key="5">
    <source>
        <dbReference type="Proteomes" id="UP000694388"/>
    </source>
</evidence>
<keyword evidence="1" id="KW-0863">Zinc-finger</keyword>
<dbReference type="SMART" id="SM00355">
    <property type="entry name" value="ZnF_C2H2"/>
    <property type="match status" value="3"/>
</dbReference>
<reference evidence="4" key="1">
    <citation type="submission" date="2025-08" db="UniProtKB">
        <authorList>
            <consortium name="Ensembl"/>
        </authorList>
    </citation>
    <scope>IDENTIFICATION</scope>
</reference>
<dbReference type="GO" id="GO:0000977">
    <property type="term" value="F:RNA polymerase II transcription regulatory region sequence-specific DNA binding"/>
    <property type="evidence" value="ECO:0007669"/>
    <property type="project" value="TreeGrafter"/>
</dbReference>
<dbReference type="Proteomes" id="UP000694388">
    <property type="component" value="Unplaced"/>
</dbReference>
<protein>
    <recommendedName>
        <fullName evidence="3">C2H2-type domain-containing protein</fullName>
    </recommendedName>
</protein>
<feature type="region of interest" description="Disordered" evidence="2">
    <location>
        <begin position="486"/>
        <end position="529"/>
    </location>
</feature>
<sequence>MASHARKHLRRDLAEFAASTGDATAQVAPCSTQPIATQRAAPPRRRVWVLEDLSLAPFGKKRRTGPRCLLGATPTTTVDLPGPITTLAGAGSTTRLSGDHMNSTVNNNTSSKHVSEGLLSVGNGVMSLGNTVIPVAAKMISSGGTIMPISTTLMSPGSTIMPLSTGVISSGSAIVPLSTGMASTGTTVMQLTNSVMSSGGAIIPLGNSVMSSGNAVISLNAGMMPPGSVVMSLGAGVMSLGSMAVSSVGSSVAGGNNLAVTGDDRSQSNVVVTLENGMLLQNSGISHAGNTAKVPGIITRQPEATATSLPGSRSSHPDLQGMTPLRRDGAAQPQKIFSGLQEKPFASLPQQAELQVKVPSSPEKSQLQPMQPYSLQQTEPQSKTFLFPQQLELQPNLPPSSTQRLQALSTTPLHPQHQGELKPLLIPSLINTESQQMQSSPPQEVELQPILLQQSKQHTELQPKLLSSPLQHIELQPNIVMPVHQQPNRTQEQATGQHSHHKIQPTLKQHEQPESQSQQQLKNPYNLPVPCLRQSHEHLQVQQPLQPQQQPQAKLSLQQKSQALQFQVQSLQQSQLQLQLQQQIGQQIKLQAQPLHLLQVEAEQFAQLPKDAQKQTPQVLISTHPKQPQNDNATQLQINSQPQHHSPLLHINNQLHHLQQQDHQLRLLQQQQHQQQQTMQLQTIKLMDSGDLKVVQQSPETPVQVQLLSLQQPQLHQQQPQLHQQQPQHSFLQLQQQLHQTTKIQPQQQSPQLPSLLAGFRRFEAAEDCGDPGCVLAHRGTHYHCARADCGYRFAGRTHMFKHAQHHQRVDSLVLDDFRRFKAPACCPQASCPFSGSTHFHCLRCNFCCTDSTKVSSHRKQHRKRATMAAAGFEAFPSGTDCGRGSSCRYRLRSAHAHCAAPGCGRAAVGTAQMQAHARKHATAGARSSPQTELVAGMRVEMELGERRLAGLILDDSRDENQHGPELLAGAKGESWMKMGDRIGFGKIWGMGFESEHKVERREVGEGPEAIRTVPNMDVDGQCSDLDCSRRSGSESEEERRKREVGNVPGLTMSQVRDALEPRGHENDANSDSQADAMNADCSDAIHSSDTFSDDPMNGPIGGPAAVVEKMNSLT</sequence>
<evidence type="ECO:0000313" key="4">
    <source>
        <dbReference type="Ensembl" id="ENSEBUP00000024330.1"/>
    </source>
</evidence>
<keyword evidence="1" id="KW-0862">Zinc</keyword>
<feature type="compositionally biased region" description="Polar residues" evidence="2">
    <location>
        <begin position="362"/>
        <end position="379"/>
    </location>
</feature>
<proteinExistence type="predicted"/>
<accession>A0A8C4X0S9</accession>
<reference evidence="4" key="2">
    <citation type="submission" date="2025-09" db="UniProtKB">
        <authorList>
            <consortium name="Ensembl"/>
        </authorList>
    </citation>
    <scope>IDENTIFICATION</scope>
</reference>
<name>A0A8C4X0S9_EPTBU</name>
<feature type="region of interest" description="Disordered" evidence="2">
    <location>
        <begin position="356"/>
        <end position="379"/>
    </location>
</feature>
<feature type="domain" description="C2H2-type" evidence="3">
    <location>
        <begin position="783"/>
        <end position="812"/>
    </location>
</feature>
<dbReference type="GeneTree" id="ENSGT00390000008187"/>
<dbReference type="InterPro" id="IPR013087">
    <property type="entry name" value="Znf_C2H2_type"/>
</dbReference>
<dbReference type="PROSITE" id="PS00028">
    <property type="entry name" value="ZINC_FINGER_C2H2_1"/>
    <property type="match status" value="2"/>
</dbReference>
<feature type="region of interest" description="Disordered" evidence="2">
    <location>
        <begin position="1000"/>
        <end position="1105"/>
    </location>
</feature>
<organism evidence="4 5">
    <name type="scientific">Eptatretus burgeri</name>
    <name type="common">Inshore hagfish</name>
    <dbReference type="NCBI Taxonomy" id="7764"/>
    <lineage>
        <taxon>Eukaryota</taxon>
        <taxon>Metazoa</taxon>
        <taxon>Chordata</taxon>
        <taxon>Craniata</taxon>
        <taxon>Vertebrata</taxon>
        <taxon>Cyclostomata</taxon>
        <taxon>Myxini</taxon>
        <taxon>Myxiniformes</taxon>
        <taxon>Myxinidae</taxon>
        <taxon>Eptatretinae</taxon>
        <taxon>Eptatretus</taxon>
    </lineage>
</organism>
<dbReference type="GO" id="GO:0008270">
    <property type="term" value="F:zinc ion binding"/>
    <property type="evidence" value="ECO:0007669"/>
    <property type="project" value="UniProtKB-KW"/>
</dbReference>
<dbReference type="GO" id="GO:0005634">
    <property type="term" value="C:nucleus"/>
    <property type="evidence" value="ECO:0007669"/>
    <property type="project" value="TreeGrafter"/>
</dbReference>
<keyword evidence="1" id="KW-0479">Metal-binding</keyword>
<evidence type="ECO:0000256" key="2">
    <source>
        <dbReference type="SAM" id="MobiDB-lite"/>
    </source>
</evidence>
<dbReference type="GO" id="GO:0045944">
    <property type="term" value="P:positive regulation of transcription by RNA polymerase II"/>
    <property type="evidence" value="ECO:0007669"/>
    <property type="project" value="TreeGrafter"/>
</dbReference>
<feature type="compositionally biased region" description="Basic and acidic residues" evidence="2">
    <location>
        <begin position="1027"/>
        <end position="1045"/>
    </location>
</feature>
<feature type="compositionally biased region" description="Basic and acidic residues" evidence="2">
    <location>
        <begin position="1058"/>
        <end position="1068"/>
    </location>
</feature>
<dbReference type="PANTHER" id="PTHR12451:SF0">
    <property type="entry name" value="ZINC FINGER PROTEIN CASTOR HOMOLOG 1"/>
    <property type="match status" value="1"/>
</dbReference>
<dbReference type="InterPro" id="IPR040373">
    <property type="entry name" value="CASZ1"/>
</dbReference>
<feature type="compositionally biased region" description="Polar residues" evidence="2">
    <location>
        <begin position="486"/>
        <end position="497"/>
    </location>
</feature>
<evidence type="ECO:0000259" key="3">
    <source>
        <dbReference type="PROSITE" id="PS50157"/>
    </source>
</evidence>
<keyword evidence="5" id="KW-1185">Reference proteome</keyword>
<dbReference type="Ensembl" id="ENSEBUT00000024906.1">
    <property type="protein sequence ID" value="ENSEBUP00000024330.1"/>
    <property type="gene ID" value="ENSEBUG00000014987.1"/>
</dbReference>
<dbReference type="GO" id="GO:0000981">
    <property type="term" value="F:DNA-binding transcription factor activity, RNA polymerase II-specific"/>
    <property type="evidence" value="ECO:0007669"/>
    <property type="project" value="TreeGrafter"/>
</dbReference>
<feature type="compositionally biased region" description="Polar residues" evidence="2">
    <location>
        <begin position="303"/>
        <end position="314"/>
    </location>
</feature>
<dbReference type="AlphaFoldDB" id="A0A8C4X0S9"/>
<dbReference type="PROSITE" id="PS50157">
    <property type="entry name" value="ZINC_FINGER_C2H2_2"/>
    <property type="match status" value="1"/>
</dbReference>
<dbReference type="GO" id="GO:0045664">
    <property type="term" value="P:regulation of neuron differentiation"/>
    <property type="evidence" value="ECO:0007669"/>
    <property type="project" value="TreeGrafter"/>
</dbReference>
<feature type="region of interest" description="Disordered" evidence="2">
    <location>
        <begin position="303"/>
        <end position="331"/>
    </location>
</feature>
<evidence type="ECO:0000256" key="1">
    <source>
        <dbReference type="PROSITE-ProRule" id="PRU00042"/>
    </source>
</evidence>
<dbReference type="PANTHER" id="PTHR12451">
    <property type="entry name" value="TRANSCRIPTION FACTOR CASTOR PROTEIN MING -RELATED"/>
    <property type="match status" value="1"/>
</dbReference>